<evidence type="ECO:0000256" key="1">
    <source>
        <dbReference type="ARBA" id="ARBA00004651"/>
    </source>
</evidence>
<sequence>MQPSSEQQRSNKRITDHLANERTFLAWIRTAIAVMAFGFVVVKFSLFVKQLSIIVDDKNPIRQKGFSPTMGILLIASGIVTVLFAYIRYLQVAKNINSEAYQHTGKLPAVFTAFVMACGLFLVVYLLMTS</sequence>
<dbReference type="Proteomes" id="UP000316778">
    <property type="component" value="Unassembled WGS sequence"/>
</dbReference>
<dbReference type="PANTHER" id="PTHR34187">
    <property type="entry name" value="FGR18P"/>
    <property type="match status" value="1"/>
</dbReference>
<dbReference type="PANTHER" id="PTHR34187:SF2">
    <property type="entry name" value="DUF202 DOMAIN-CONTAINING PROTEIN"/>
    <property type="match status" value="1"/>
</dbReference>
<evidence type="ECO:0000256" key="3">
    <source>
        <dbReference type="ARBA" id="ARBA00022692"/>
    </source>
</evidence>
<keyword evidence="9" id="KW-1185">Reference proteome</keyword>
<gene>
    <name evidence="8" type="ORF">LX66_0142</name>
</gene>
<protein>
    <submittedName>
        <fullName evidence="8">Putative membrane protein</fullName>
    </submittedName>
</protein>
<feature type="transmembrane region" description="Helical" evidence="6">
    <location>
        <begin position="69"/>
        <end position="89"/>
    </location>
</feature>
<feature type="transmembrane region" description="Helical" evidence="6">
    <location>
        <begin position="26"/>
        <end position="48"/>
    </location>
</feature>
<keyword evidence="3 6" id="KW-0812">Transmembrane</keyword>
<evidence type="ECO:0000313" key="8">
    <source>
        <dbReference type="EMBL" id="TWI90782.1"/>
    </source>
</evidence>
<dbReference type="InterPro" id="IPR003807">
    <property type="entry name" value="DUF202"/>
</dbReference>
<evidence type="ECO:0000259" key="7">
    <source>
        <dbReference type="Pfam" id="PF02656"/>
    </source>
</evidence>
<keyword evidence="2" id="KW-1003">Cell membrane</keyword>
<keyword evidence="4 6" id="KW-1133">Transmembrane helix</keyword>
<dbReference type="OrthoDB" id="582337at2"/>
<dbReference type="InterPro" id="IPR052053">
    <property type="entry name" value="IM_YidH-like"/>
</dbReference>
<dbReference type="Pfam" id="PF02656">
    <property type="entry name" value="DUF202"/>
    <property type="match status" value="1"/>
</dbReference>
<evidence type="ECO:0000256" key="2">
    <source>
        <dbReference type="ARBA" id="ARBA00022475"/>
    </source>
</evidence>
<organism evidence="8 9">
    <name type="scientific">Chitinophaga japonensis</name>
    <name type="common">Flexibacter japonensis</name>
    <dbReference type="NCBI Taxonomy" id="104662"/>
    <lineage>
        <taxon>Bacteria</taxon>
        <taxon>Pseudomonadati</taxon>
        <taxon>Bacteroidota</taxon>
        <taxon>Chitinophagia</taxon>
        <taxon>Chitinophagales</taxon>
        <taxon>Chitinophagaceae</taxon>
        <taxon>Chitinophaga</taxon>
    </lineage>
</organism>
<reference evidence="8 9" key="1">
    <citation type="journal article" date="2013" name="Stand. Genomic Sci.">
        <title>Genomic Encyclopedia of Type Strains, Phase I: The one thousand microbial genomes (KMG-I) project.</title>
        <authorList>
            <person name="Kyrpides N.C."/>
            <person name="Woyke T."/>
            <person name="Eisen J.A."/>
            <person name="Garrity G."/>
            <person name="Lilburn T.G."/>
            <person name="Beck B.J."/>
            <person name="Whitman W.B."/>
            <person name="Hugenholtz P."/>
            <person name="Klenk H.P."/>
        </authorList>
    </citation>
    <scope>NUCLEOTIDE SEQUENCE [LARGE SCALE GENOMIC DNA]</scope>
    <source>
        <strain evidence="8 9">DSM 13484</strain>
    </source>
</reference>
<dbReference type="EMBL" id="VLLG01000002">
    <property type="protein sequence ID" value="TWI90782.1"/>
    <property type="molecule type" value="Genomic_DNA"/>
</dbReference>
<proteinExistence type="predicted"/>
<feature type="transmembrane region" description="Helical" evidence="6">
    <location>
        <begin position="109"/>
        <end position="128"/>
    </location>
</feature>
<evidence type="ECO:0000256" key="4">
    <source>
        <dbReference type="ARBA" id="ARBA00022989"/>
    </source>
</evidence>
<evidence type="ECO:0000256" key="6">
    <source>
        <dbReference type="SAM" id="Phobius"/>
    </source>
</evidence>
<comment type="subcellular location">
    <subcellularLocation>
        <location evidence="1">Cell membrane</location>
        <topology evidence="1">Multi-pass membrane protein</topology>
    </subcellularLocation>
</comment>
<evidence type="ECO:0000313" key="9">
    <source>
        <dbReference type="Proteomes" id="UP000316778"/>
    </source>
</evidence>
<keyword evidence="5 6" id="KW-0472">Membrane</keyword>
<feature type="domain" description="DUF202" evidence="7">
    <location>
        <begin position="16"/>
        <end position="94"/>
    </location>
</feature>
<dbReference type="GO" id="GO:0005886">
    <property type="term" value="C:plasma membrane"/>
    <property type="evidence" value="ECO:0007669"/>
    <property type="project" value="UniProtKB-SubCell"/>
</dbReference>
<dbReference type="AlphaFoldDB" id="A0A562TB38"/>
<evidence type="ECO:0000256" key="5">
    <source>
        <dbReference type="ARBA" id="ARBA00023136"/>
    </source>
</evidence>
<comment type="caution">
    <text evidence="8">The sequence shown here is derived from an EMBL/GenBank/DDBJ whole genome shotgun (WGS) entry which is preliminary data.</text>
</comment>
<accession>A0A562TB38</accession>
<name>A0A562TB38_CHIJA</name>